<dbReference type="PANTHER" id="PTHR43143:SF1">
    <property type="entry name" value="SERINE_THREONINE-PROTEIN PHOSPHATASE CPPED1"/>
    <property type="match status" value="1"/>
</dbReference>
<gene>
    <name evidence="2" type="ORF">LCGC14_2300960</name>
</gene>
<dbReference type="GO" id="GO:0016787">
    <property type="term" value="F:hydrolase activity"/>
    <property type="evidence" value="ECO:0007669"/>
    <property type="project" value="InterPro"/>
</dbReference>
<feature type="domain" description="Calcineurin-like phosphoesterase" evidence="1">
    <location>
        <begin position="36"/>
        <end position="197"/>
    </location>
</feature>
<evidence type="ECO:0000259" key="1">
    <source>
        <dbReference type="Pfam" id="PF00149"/>
    </source>
</evidence>
<dbReference type="InterPro" id="IPR014756">
    <property type="entry name" value="Ig_E-set"/>
</dbReference>
<evidence type="ECO:0000313" key="2">
    <source>
        <dbReference type="EMBL" id="KKL50892.1"/>
    </source>
</evidence>
<dbReference type="SUPFAM" id="SSF81296">
    <property type="entry name" value="E set domains"/>
    <property type="match status" value="1"/>
</dbReference>
<dbReference type="InterPro" id="IPR029052">
    <property type="entry name" value="Metallo-depent_PP-like"/>
</dbReference>
<name>A0A0F9FIG5_9ZZZZ</name>
<organism evidence="2">
    <name type="scientific">marine sediment metagenome</name>
    <dbReference type="NCBI Taxonomy" id="412755"/>
    <lineage>
        <taxon>unclassified sequences</taxon>
        <taxon>metagenomes</taxon>
        <taxon>ecological metagenomes</taxon>
    </lineage>
</organism>
<comment type="caution">
    <text evidence="2">The sequence shown here is derived from an EMBL/GenBank/DDBJ whole genome shotgun (WGS) entry which is preliminary data.</text>
</comment>
<dbReference type="Gene3D" id="2.60.40.10">
    <property type="entry name" value="Immunoglobulins"/>
    <property type="match status" value="1"/>
</dbReference>
<dbReference type="PANTHER" id="PTHR43143">
    <property type="entry name" value="METALLOPHOSPHOESTERASE, CALCINEURIN SUPERFAMILY"/>
    <property type="match status" value="1"/>
</dbReference>
<sequence length="429" mass="47649">MKLSERRWRKVGVLAGFLLAASVLLGRPVRGEQPLFRFAASADTHIAEPREMLRFRRFLHTIKAEKVDFLLMLGDLCAHAPEYLPQIKEVADLSGLKVHAVSGNHDDNYARNPEWYRKPFGRMYYSFEHKGVHFVMNWSQSQPTEWVKKALAAVPPDRPIIFCQHYPPTGRNAEGELAATLAKYPNVKLILSGHTHRHADKTLGGIRSVTLGACNFSPQRRRGDYYIGQVYRGGRVTLEAKPLAKLKLLAPADGLPTVELARPATGDVLSGKATFRGTAADDRAVRAVQYSVDLGPWRPGQGTAKWSFTIDTAKLTDDHHTFRVRAVDSAGQASLRLPTLLCLVANRPPAKGRVFRFQQGLGGYAGCTDVTVRRHRAGKSPSGADGELIDLENWLWKAGEGEFAEFYIRFDLSRSGIPADATIKRVTLT</sequence>
<dbReference type="InterPro" id="IPR013783">
    <property type="entry name" value="Ig-like_fold"/>
</dbReference>
<feature type="non-terminal residue" evidence="2">
    <location>
        <position position="429"/>
    </location>
</feature>
<protein>
    <recommendedName>
        <fullName evidence="1">Calcineurin-like phosphoesterase domain-containing protein</fullName>
    </recommendedName>
</protein>
<dbReference type="SUPFAM" id="SSF56300">
    <property type="entry name" value="Metallo-dependent phosphatases"/>
    <property type="match status" value="1"/>
</dbReference>
<dbReference type="AlphaFoldDB" id="A0A0F9FIG5"/>
<reference evidence="2" key="1">
    <citation type="journal article" date="2015" name="Nature">
        <title>Complex archaea that bridge the gap between prokaryotes and eukaryotes.</title>
        <authorList>
            <person name="Spang A."/>
            <person name="Saw J.H."/>
            <person name="Jorgensen S.L."/>
            <person name="Zaremba-Niedzwiedzka K."/>
            <person name="Martijn J."/>
            <person name="Lind A.E."/>
            <person name="van Eijk R."/>
            <person name="Schleper C."/>
            <person name="Guy L."/>
            <person name="Ettema T.J."/>
        </authorList>
    </citation>
    <scope>NUCLEOTIDE SEQUENCE</scope>
</reference>
<dbReference type="Pfam" id="PF00149">
    <property type="entry name" value="Metallophos"/>
    <property type="match status" value="1"/>
</dbReference>
<dbReference type="InterPro" id="IPR004843">
    <property type="entry name" value="Calcineurin-like_PHP"/>
</dbReference>
<dbReference type="InterPro" id="IPR051918">
    <property type="entry name" value="STPP_CPPED1"/>
</dbReference>
<dbReference type="EMBL" id="LAZR01032437">
    <property type="protein sequence ID" value="KKL50892.1"/>
    <property type="molecule type" value="Genomic_DNA"/>
</dbReference>
<accession>A0A0F9FIG5</accession>
<proteinExistence type="predicted"/>
<dbReference type="Gene3D" id="3.60.21.10">
    <property type="match status" value="1"/>
</dbReference>
<dbReference type="Pfam" id="PF17957">
    <property type="entry name" value="Big_7"/>
    <property type="match status" value="1"/>
</dbReference>